<feature type="transmembrane region" description="Helical" evidence="7">
    <location>
        <begin position="430"/>
        <end position="447"/>
    </location>
</feature>
<accession>A0A2J5HM64</accession>
<feature type="transmembrane region" description="Helical" evidence="7">
    <location>
        <begin position="403"/>
        <end position="424"/>
    </location>
</feature>
<dbReference type="Pfam" id="PF07690">
    <property type="entry name" value="MFS_1"/>
    <property type="match status" value="1"/>
</dbReference>
<dbReference type="Proteomes" id="UP000235023">
    <property type="component" value="Unassembled WGS sequence"/>
</dbReference>
<proteinExistence type="predicted"/>
<dbReference type="InterPro" id="IPR011701">
    <property type="entry name" value="MFS"/>
</dbReference>
<keyword evidence="3 7" id="KW-0812">Transmembrane</keyword>
<keyword evidence="4 7" id="KW-1133">Transmembrane helix</keyword>
<dbReference type="PROSITE" id="PS50850">
    <property type="entry name" value="MFS"/>
    <property type="match status" value="1"/>
</dbReference>
<name>A0A2J5HM64_9EURO</name>
<dbReference type="FunFam" id="1.20.1250.20:FF:000106">
    <property type="entry name" value="MFS transporter, putative"/>
    <property type="match status" value="1"/>
</dbReference>
<evidence type="ECO:0000256" key="4">
    <source>
        <dbReference type="ARBA" id="ARBA00022989"/>
    </source>
</evidence>
<feature type="transmembrane region" description="Helical" evidence="7">
    <location>
        <begin position="368"/>
        <end position="391"/>
    </location>
</feature>
<dbReference type="Gene3D" id="1.20.1250.20">
    <property type="entry name" value="MFS general substrate transporter like domains"/>
    <property type="match status" value="1"/>
</dbReference>
<dbReference type="GO" id="GO:0016020">
    <property type="term" value="C:membrane"/>
    <property type="evidence" value="ECO:0007669"/>
    <property type="project" value="UniProtKB-SubCell"/>
</dbReference>
<feature type="domain" description="Major facilitator superfamily (MFS) profile" evidence="8">
    <location>
        <begin position="126"/>
        <end position="587"/>
    </location>
</feature>
<evidence type="ECO:0000256" key="5">
    <source>
        <dbReference type="ARBA" id="ARBA00023136"/>
    </source>
</evidence>
<evidence type="ECO:0000313" key="10">
    <source>
        <dbReference type="Proteomes" id="UP000235023"/>
    </source>
</evidence>
<sequence length="587" mass="66335">MSLAIASPLPRGTPTPDDGSTTASSSDLEKHAKVTTICVTETTAKTSESKCEPLGKPSDGRGFRFRRSERHDPNAIATQPSVFDDPELAEEYQPRPDWENIHRFDPAARWTWGEEKKVVRKLDMRIMVGACLMITALELDRSNLQQANADNFLGDLNLTRDDYNLGNTIYRLCYMLSEIPAQCLGKKFGADVWLPIQMSSWSIVACCQFWLSGRKSFLACRALIGILSGGFTPTMILYLSYFYKHHELSIRLGFWYAGLSMADILAGFLAYGILHLRGLAGVAGWRWLFLIEGLFTLVLGITSVLYLPASPTQTANWIRGKKGWFTEREEVVLVNRLIREDPSKGTMHNRQPLTPKLVLQSLSDYDLWPLYILGLTFLLPKTTVSQYFTLFMRDYGFDTFDTILLAIPYNLGAIVTKILLTYTAEALGELAIMGAVAQVWILPLLIYMNVVDFSQSNKWVAWTILTLLLSHPSAHALQAGWNSRNSNSVRSRAMAAALYNMCTQLSAIMASNVYQDWDGPRYTFGNRVLLGIACTNIVLYIATKGYYMLRNRDRDRQWTGMTTDQRLDYIATTTDQGNRRLDFRFAH</sequence>
<feature type="transmembrane region" description="Helical" evidence="7">
    <location>
        <begin position="286"/>
        <end position="307"/>
    </location>
</feature>
<keyword evidence="2" id="KW-0813">Transport</keyword>
<reference evidence="10" key="1">
    <citation type="submission" date="2017-12" db="EMBL/GenBank/DDBJ databases">
        <authorList>
            <consortium name="DOE Joint Genome Institute"/>
            <person name="Mondo S.J."/>
            <person name="Kjaerbolling I."/>
            <person name="Vesth T.C."/>
            <person name="Frisvad J.C."/>
            <person name="Nybo J.L."/>
            <person name="Theobald S."/>
            <person name="Kuo A."/>
            <person name="Bowyer P."/>
            <person name="Matsuda Y."/>
            <person name="Lyhne E.K."/>
            <person name="Kogle M.E."/>
            <person name="Clum A."/>
            <person name="Lipzen A."/>
            <person name="Salamov A."/>
            <person name="Ngan C.Y."/>
            <person name="Daum C."/>
            <person name="Chiniquy J."/>
            <person name="Barry K."/>
            <person name="LaButti K."/>
            <person name="Haridas S."/>
            <person name="Simmons B.A."/>
            <person name="Magnuson J.K."/>
            <person name="Mortensen U.H."/>
            <person name="Larsen T.O."/>
            <person name="Grigoriev I.V."/>
            <person name="Baker S.E."/>
            <person name="Andersen M.R."/>
            <person name="Nordberg H.P."/>
            <person name="Cantor M.N."/>
            <person name="Hua S.X."/>
        </authorList>
    </citation>
    <scope>NUCLEOTIDE SEQUENCE [LARGE SCALE GENOMIC DNA]</scope>
    <source>
        <strain evidence="10">IBT 19404</strain>
    </source>
</reference>
<dbReference type="AlphaFoldDB" id="A0A2J5HM64"/>
<feature type="compositionally biased region" description="Basic and acidic residues" evidence="6">
    <location>
        <begin position="47"/>
        <end position="62"/>
    </location>
</feature>
<evidence type="ECO:0000256" key="3">
    <source>
        <dbReference type="ARBA" id="ARBA00022692"/>
    </source>
</evidence>
<evidence type="ECO:0000256" key="2">
    <source>
        <dbReference type="ARBA" id="ARBA00022448"/>
    </source>
</evidence>
<feature type="transmembrane region" description="Helical" evidence="7">
    <location>
        <begin position="218"/>
        <end position="241"/>
    </location>
</feature>
<gene>
    <name evidence="9" type="ORF">BDW42DRAFT_146705</name>
</gene>
<keyword evidence="10" id="KW-1185">Reference proteome</keyword>
<dbReference type="SUPFAM" id="SSF103473">
    <property type="entry name" value="MFS general substrate transporter"/>
    <property type="match status" value="1"/>
</dbReference>
<feature type="compositionally biased region" description="Polar residues" evidence="6">
    <location>
        <begin position="37"/>
        <end position="46"/>
    </location>
</feature>
<comment type="subcellular location">
    <subcellularLocation>
        <location evidence="1">Membrane</location>
        <topology evidence="1">Multi-pass membrane protein</topology>
    </subcellularLocation>
</comment>
<feature type="region of interest" description="Disordered" evidence="6">
    <location>
        <begin position="1"/>
        <end position="80"/>
    </location>
</feature>
<keyword evidence="5 7" id="KW-0472">Membrane</keyword>
<evidence type="ECO:0000256" key="6">
    <source>
        <dbReference type="SAM" id="MobiDB-lite"/>
    </source>
</evidence>
<protein>
    <submittedName>
        <fullName evidence="9">Putative MFS transporter</fullName>
    </submittedName>
</protein>
<evidence type="ECO:0000313" key="9">
    <source>
        <dbReference type="EMBL" id="PLN78113.1"/>
    </source>
</evidence>
<evidence type="ECO:0000259" key="8">
    <source>
        <dbReference type="PROSITE" id="PS50850"/>
    </source>
</evidence>
<organism evidence="9 10">
    <name type="scientific">Aspergillus taichungensis</name>
    <dbReference type="NCBI Taxonomy" id="482145"/>
    <lineage>
        <taxon>Eukaryota</taxon>
        <taxon>Fungi</taxon>
        <taxon>Dikarya</taxon>
        <taxon>Ascomycota</taxon>
        <taxon>Pezizomycotina</taxon>
        <taxon>Eurotiomycetes</taxon>
        <taxon>Eurotiomycetidae</taxon>
        <taxon>Eurotiales</taxon>
        <taxon>Aspergillaceae</taxon>
        <taxon>Aspergillus</taxon>
        <taxon>Aspergillus subgen. Circumdati</taxon>
    </lineage>
</organism>
<dbReference type="InterPro" id="IPR020846">
    <property type="entry name" value="MFS_dom"/>
</dbReference>
<evidence type="ECO:0000256" key="7">
    <source>
        <dbReference type="SAM" id="Phobius"/>
    </source>
</evidence>
<dbReference type="EMBL" id="KZ559582">
    <property type="protein sequence ID" value="PLN78113.1"/>
    <property type="molecule type" value="Genomic_DNA"/>
</dbReference>
<dbReference type="PANTHER" id="PTHR43791">
    <property type="entry name" value="PERMEASE-RELATED"/>
    <property type="match status" value="1"/>
</dbReference>
<dbReference type="PANTHER" id="PTHR43791:SF65">
    <property type="entry name" value="MAJOR FACILITATOR SUPERFAMILY (MFS) PROFILE DOMAIN-CONTAINING PROTEIN-RELATED"/>
    <property type="match status" value="1"/>
</dbReference>
<evidence type="ECO:0000256" key="1">
    <source>
        <dbReference type="ARBA" id="ARBA00004141"/>
    </source>
</evidence>
<feature type="transmembrane region" description="Helical" evidence="7">
    <location>
        <begin position="528"/>
        <end position="547"/>
    </location>
</feature>
<feature type="transmembrane region" description="Helical" evidence="7">
    <location>
        <begin position="253"/>
        <end position="274"/>
    </location>
</feature>
<dbReference type="GO" id="GO:0022857">
    <property type="term" value="F:transmembrane transporter activity"/>
    <property type="evidence" value="ECO:0007669"/>
    <property type="project" value="InterPro"/>
</dbReference>
<dbReference type="InterPro" id="IPR036259">
    <property type="entry name" value="MFS_trans_sf"/>
</dbReference>
<dbReference type="OrthoDB" id="1935484at2759"/>